<keyword evidence="3" id="KW-0456">Lyase</keyword>
<evidence type="ECO:0000256" key="2">
    <source>
        <dbReference type="ARBA" id="ARBA00022898"/>
    </source>
</evidence>
<evidence type="ECO:0000313" key="6">
    <source>
        <dbReference type="Proteomes" id="UP000055060"/>
    </source>
</evidence>
<evidence type="ECO:0000256" key="1">
    <source>
        <dbReference type="ARBA" id="ARBA00001933"/>
    </source>
</evidence>
<dbReference type="GO" id="GO:0006567">
    <property type="term" value="P:L-threonine catabolic process"/>
    <property type="evidence" value="ECO:0007669"/>
    <property type="project" value="TreeGrafter"/>
</dbReference>
<keyword evidence="2" id="KW-0663">Pyridoxal phosphate</keyword>
<organism evidence="5">
    <name type="scientific">Longilinea arvoryzae</name>
    <dbReference type="NCBI Taxonomy" id="360412"/>
    <lineage>
        <taxon>Bacteria</taxon>
        <taxon>Bacillati</taxon>
        <taxon>Chloroflexota</taxon>
        <taxon>Anaerolineae</taxon>
        <taxon>Anaerolineales</taxon>
        <taxon>Anaerolineaceae</taxon>
        <taxon>Longilinea</taxon>
    </lineage>
</organism>
<dbReference type="AlphaFoldDB" id="A0A0S7BHF8"/>
<name>A0A0S7BHF8_9CHLR</name>
<accession>A0A0S7BHF8</accession>
<comment type="cofactor">
    <cofactor evidence="1">
        <name>pyridoxal 5'-phosphate</name>
        <dbReference type="ChEBI" id="CHEBI:597326"/>
    </cofactor>
</comment>
<dbReference type="EMBL" id="DF967972">
    <property type="protein sequence ID" value="GAP15033.1"/>
    <property type="molecule type" value="Genomic_DNA"/>
</dbReference>
<dbReference type="GO" id="GO:0006565">
    <property type="term" value="P:L-serine catabolic process"/>
    <property type="evidence" value="ECO:0007669"/>
    <property type="project" value="TreeGrafter"/>
</dbReference>
<dbReference type="RefSeq" id="WP_075074236.1">
    <property type="nucleotide sequence ID" value="NZ_DF967972.1"/>
</dbReference>
<dbReference type="InterPro" id="IPR001926">
    <property type="entry name" value="TrpB-like_PALP"/>
</dbReference>
<evidence type="ECO:0000256" key="3">
    <source>
        <dbReference type="ARBA" id="ARBA00023239"/>
    </source>
</evidence>
<feature type="domain" description="Tryptophan synthase beta chain-like PALP" evidence="4">
    <location>
        <begin position="66"/>
        <end position="357"/>
    </location>
</feature>
<gene>
    <name evidence="5" type="ORF">LARV_02813</name>
</gene>
<dbReference type="PANTHER" id="PTHR48078">
    <property type="entry name" value="THREONINE DEHYDRATASE, MITOCHONDRIAL-RELATED"/>
    <property type="match status" value="1"/>
</dbReference>
<reference evidence="5" key="1">
    <citation type="submission" date="2015-07" db="EMBL/GenBank/DDBJ databases">
        <title>Draft Genome Sequences of Anaerolinea thermolimosa IMO-1, Bellilinea caldifistulae GOMI-1, Leptolinea tardivitalis YMTK-2, Levilinea saccharolytica KIBI-1,Longilinea arvoryzae KOME-1, Previously Described as Members of the Anaerolineaceae (Chloroflexi).</title>
        <authorList>
            <person name="Sekiguchi Y."/>
            <person name="Ohashi A."/>
            <person name="Matsuura N."/>
            <person name="Tourlousse M.D."/>
        </authorList>
    </citation>
    <scope>NUCLEOTIDE SEQUENCE [LARGE SCALE GENOMIC DNA]</scope>
    <source>
        <strain evidence="5">KOME-1</strain>
    </source>
</reference>
<dbReference type="InterPro" id="IPR050147">
    <property type="entry name" value="Ser/Thr_Dehydratase"/>
</dbReference>
<sequence length="367" mass="38995">MLSVIHCTSCFHPYPASGVPYRCPDCGGIYDFATPPDFDPDQVDRSLPGMWRYRSAFDLPAAAPLVSLGEGLTPLLWDEFEGQKIGFKLEYLNSSGSYKDRGSAVLVSQLLARGVREAVEDSSGNAGASFAAYAARAGLRARVYVPESASGPKRIQIERYGAELRPIQGPRSAAAQAVLEEAQRGVPYASHAYLPFGLAGIASIAYELWEQAGVVGSILAPVGHGGLLLGLVRGFAALKNRGLIERRPYFVGVQAAACAPLVNAFEHGMEAIDATREGPTVAEGVRVSRPVRAEALLNEIPPADGTFLGVAEEKILPAASELAHKGIYVEPTSALVWAAFKQLSGKIPEPVILILSGSGFKVQPIHS</sequence>
<dbReference type="SUPFAM" id="SSF53686">
    <property type="entry name" value="Tryptophan synthase beta subunit-like PLP-dependent enzymes"/>
    <property type="match status" value="1"/>
</dbReference>
<dbReference type="Gene3D" id="3.40.50.1100">
    <property type="match status" value="2"/>
</dbReference>
<evidence type="ECO:0000313" key="5">
    <source>
        <dbReference type="EMBL" id="GAP15033.1"/>
    </source>
</evidence>
<dbReference type="PANTHER" id="PTHR48078:SF6">
    <property type="entry name" value="L-THREONINE DEHYDRATASE CATABOLIC TDCB"/>
    <property type="match status" value="1"/>
</dbReference>
<proteinExistence type="predicted"/>
<protein>
    <submittedName>
        <fullName evidence="5">Threonine synthase</fullName>
    </submittedName>
</protein>
<dbReference type="GO" id="GO:0004794">
    <property type="term" value="F:threonine deaminase activity"/>
    <property type="evidence" value="ECO:0007669"/>
    <property type="project" value="TreeGrafter"/>
</dbReference>
<dbReference type="Proteomes" id="UP000055060">
    <property type="component" value="Unassembled WGS sequence"/>
</dbReference>
<dbReference type="OrthoDB" id="9778118at2"/>
<dbReference type="InterPro" id="IPR036052">
    <property type="entry name" value="TrpB-like_PALP_sf"/>
</dbReference>
<keyword evidence="6" id="KW-1185">Reference proteome</keyword>
<dbReference type="Pfam" id="PF00291">
    <property type="entry name" value="PALP"/>
    <property type="match status" value="1"/>
</dbReference>
<evidence type="ECO:0000259" key="4">
    <source>
        <dbReference type="Pfam" id="PF00291"/>
    </source>
</evidence>
<dbReference type="STRING" id="360412.LARV_02813"/>
<dbReference type="GO" id="GO:0009097">
    <property type="term" value="P:isoleucine biosynthetic process"/>
    <property type="evidence" value="ECO:0007669"/>
    <property type="project" value="TreeGrafter"/>
</dbReference>
<dbReference type="GO" id="GO:0003941">
    <property type="term" value="F:L-serine ammonia-lyase activity"/>
    <property type="evidence" value="ECO:0007669"/>
    <property type="project" value="TreeGrafter"/>
</dbReference>